<dbReference type="Pfam" id="PF02775">
    <property type="entry name" value="TPP_enzyme_C"/>
    <property type="match status" value="1"/>
</dbReference>
<dbReference type="InterPro" id="IPR047213">
    <property type="entry name" value="TPP_PYR_PDC_IPDC-like"/>
</dbReference>
<dbReference type="InterPro" id="IPR029035">
    <property type="entry name" value="DHS-like_NAD/FAD-binding_dom"/>
</dbReference>
<reference evidence="14 15" key="1">
    <citation type="journal article" date="2014" name="Genome Biol. Evol.">
        <title>Acetic acid bacteria genomes reveal functional traits for adaptation to life in insect guts.</title>
        <authorList>
            <person name="Chouaia B."/>
            <person name="Gaiarsa S."/>
            <person name="Crotti E."/>
            <person name="Comandatore F."/>
            <person name="Degli Esposti M."/>
            <person name="Ricci I."/>
            <person name="Alma A."/>
            <person name="Favia G."/>
            <person name="Bandi C."/>
            <person name="Daffonchio D."/>
        </authorList>
    </citation>
    <scope>NUCLEOTIDE SEQUENCE [LARGE SCALE GENOMIC DNA]</scope>
    <source>
        <strain evidence="14 15">SF2.1</strain>
    </source>
</reference>
<comment type="cofactor">
    <cofactor evidence="1">
        <name>a metal cation</name>
        <dbReference type="ChEBI" id="CHEBI:25213"/>
    </cofactor>
</comment>
<dbReference type="InterPro" id="IPR012110">
    <property type="entry name" value="PDC/IPDC-like"/>
</dbReference>
<dbReference type="GO" id="GO:0000949">
    <property type="term" value="P:aromatic amino acid family catabolic process to alcohol via Ehrlich pathway"/>
    <property type="evidence" value="ECO:0007669"/>
    <property type="project" value="TreeGrafter"/>
</dbReference>
<evidence type="ECO:0000259" key="12">
    <source>
        <dbReference type="Pfam" id="PF02775"/>
    </source>
</evidence>
<dbReference type="GO" id="GO:0005829">
    <property type="term" value="C:cytosol"/>
    <property type="evidence" value="ECO:0007669"/>
    <property type="project" value="TreeGrafter"/>
</dbReference>
<evidence type="ECO:0000256" key="4">
    <source>
        <dbReference type="ARBA" id="ARBA00022723"/>
    </source>
</evidence>
<sequence length="561" mass="60899">MTGLFLFDERQAMSVTVIEHLLNRVADLGIRHVFGVAGDYAFPIEDAVCARDDMTWVGSCNELNAAYSADGYARVNGVAALSTTFGVGELSALNGVAGAFAERLPIVHIVGMPASSVLGSDKLVHHSLANGNFLAFYNAAADFTCARVILTPENCIQEVERAIHAMRAERRPIYFGIPSDIAGKPVVVAAPLILQPAQSCPDALGTVIARILASLEKSARSCVLPGILAARFGNQARVQDFLDRTVLPHATMFADKSVVRETAPHYLGLYYGHLLHENIADFLEGCDLVLGIGMQQTDFNTGAFTAKLSEEHLINIMPDHVVFGHEIINGVMMHDVLDGLCAQADTIRRFEGELPVQARPVAGNEPFISSATLYHDLQSLIRPDDIIAAETGNASMGMAEIRLPEDVSYHNQTLWGSIGWATPASFGMAMAASSRRVILVTGEGSHQLTAQELSQFGRFRKHPVVVVINNDGYLIERLLCKDGETYYNDLAQWRYHLLPAALGCDDWAVSTVSTRDELEAAFAACNADTSRGHFIEVRMRRYDAAPVALAMHDAVGTLYGN</sequence>
<dbReference type="Gene3D" id="3.40.50.1220">
    <property type="entry name" value="TPP-binding domain"/>
    <property type="match status" value="1"/>
</dbReference>
<dbReference type="GO" id="GO:0004737">
    <property type="term" value="F:pyruvate decarboxylase activity"/>
    <property type="evidence" value="ECO:0007669"/>
    <property type="project" value="UniProtKB-EC"/>
</dbReference>
<evidence type="ECO:0000259" key="13">
    <source>
        <dbReference type="Pfam" id="PF02776"/>
    </source>
</evidence>
<keyword evidence="14" id="KW-0670">Pyruvate</keyword>
<evidence type="ECO:0000256" key="7">
    <source>
        <dbReference type="ARBA" id="ARBA00023052"/>
    </source>
</evidence>
<evidence type="ECO:0000313" key="14">
    <source>
        <dbReference type="EMBL" id="CDG38736.1"/>
    </source>
</evidence>
<evidence type="ECO:0000313" key="15">
    <source>
        <dbReference type="Proteomes" id="UP000027583"/>
    </source>
</evidence>
<dbReference type="Proteomes" id="UP000027583">
    <property type="component" value="Unassembled WGS sequence"/>
</dbReference>
<dbReference type="PANTHER" id="PTHR43452:SF30">
    <property type="entry name" value="PYRUVATE DECARBOXYLASE ISOZYME 1-RELATED"/>
    <property type="match status" value="1"/>
</dbReference>
<dbReference type="InterPro" id="IPR029061">
    <property type="entry name" value="THDP-binding"/>
</dbReference>
<evidence type="ECO:0000256" key="5">
    <source>
        <dbReference type="ARBA" id="ARBA00022793"/>
    </source>
</evidence>
<feature type="domain" description="Thiamine pyrophosphate enzyme central" evidence="11">
    <location>
        <begin position="208"/>
        <end position="327"/>
    </location>
</feature>
<evidence type="ECO:0000256" key="6">
    <source>
        <dbReference type="ARBA" id="ARBA00022842"/>
    </source>
</evidence>
<organism evidence="14 15">
    <name type="scientific">Asaia bogorensis</name>
    <dbReference type="NCBI Taxonomy" id="91915"/>
    <lineage>
        <taxon>Bacteria</taxon>
        <taxon>Pseudomonadati</taxon>
        <taxon>Pseudomonadota</taxon>
        <taxon>Alphaproteobacteria</taxon>
        <taxon>Acetobacterales</taxon>
        <taxon>Acetobacteraceae</taxon>
        <taxon>Asaia</taxon>
    </lineage>
</organism>
<keyword evidence="7 10" id="KW-0786">Thiamine pyrophosphate</keyword>
<evidence type="ECO:0000256" key="9">
    <source>
        <dbReference type="PIRSR" id="PIRSR036565-2"/>
    </source>
</evidence>
<dbReference type="eggNOG" id="COG3961">
    <property type="taxonomic scope" value="Bacteria"/>
</dbReference>
<evidence type="ECO:0000256" key="10">
    <source>
        <dbReference type="RuleBase" id="RU362132"/>
    </source>
</evidence>
<feature type="domain" description="Thiamine pyrophosphate enzyme N-terminal TPP-binding" evidence="13">
    <location>
        <begin position="16"/>
        <end position="119"/>
    </location>
</feature>
<dbReference type="CDD" id="cd07038">
    <property type="entry name" value="TPP_PYR_PDC_IPDC_like"/>
    <property type="match status" value="1"/>
</dbReference>
<keyword evidence="5" id="KW-0210">Decarboxylase</keyword>
<dbReference type="GO" id="GO:0030976">
    <property type="term" value="F:thiamine pyrophosphate binding"/>
    <property type="evidence" value="ECO:0007669"/>
    <property type="project" value="InterPro"/>
</dbReference>
<keyword evidence="4 9" id="KW-0479">Metal-binding</keyword>
<feature type="binding site" evidence="9">
    <location>
        <position position="470"/>
    </location>
    <ligand>
        <name>Mg(2+)</name>
        <dbReference type="ChEBI" id="CHEBI:18420"/>
    </ligand>
</feature>
<dbReference type="Pfam" id="PF02776">
    <property type="entry name" value="TPP_enzyme_N"/>
    <property type="match status" value="1"/>
</dbReference>
<dbReference type="EC" id="4.1.1.1" evidence="14"/>
<evidence type="ECO:0000259" key="11">
    <source>
        <dbReference type="Pfam" id="PF00205"/>
    </source>
</evidence>
<dbReference type="PIRSF" id="PIRSF036565">
    <property type="entry name" value="Pyruvt_ip_decrb"/>
    <property type="match status" value="1"/>
</dbReference>
<evidence type="ECO:0000256" key="2">
    <source>
        <dbReference type="ARBA" id="ARBA00001964"/>
    </source>
</evidence>
<feature type="domain" description="Thiamine pyrophosphate enzyme TPP-binding" evidence="12">
    <location>
        <begin position="391"/>
        <end position="534"/>
    </location>
</feature>
<dbReference type="PANTHER" id="PTHR43452">
    <property type="entry name" value="PYRUVATE DECARBOXYLASE"/>
    <property type="match status" value="1"/>
</dbReference>
<evidence type="ECO:0000256" key="1">
    <source>
        <dbReference type="ARBA" id="ARBA00001920"/>
    </source>
</evidence>
<dbReference type="SUPFAM" id="SSF52467">
    <property type="entry name" value="DHS-like NAD/FAD-binding domain"/>
    <property type="match status" value="1"/>
</dbReference>
<dbReference type="InterPro" id="IPR012000">
    <property type="entry name" value="Thiamin_PyroP_enz_cen_dom"/>
</dbReference>
<reference evidence="14 15" key="2">
    <citation type="journal article" date="2014" name="PLoS ONE">
        <title>Evolution of mitochondria reconstructed from the energy metabolism of living bacteria.</title>
        <authorList>
            <person name="Degli Esposti M."/>
            <person name="Chouaia B."/>
            <person name="Comandatore F."/>
            <person name="Crotti E."/>
            <person name="Sassera D."/>
            <person name="Lievens P.M."/>
            <person name="Daffonchio D."/>
            <person name="Bandi C."/>
        </authorList>
    </citation>
    <scope>NUCLEOTIDE SEQUENCE [LARGE SCALE GENOMIC DNA]</scope>
    <source>
        <strain evidence="14 15">SF2.1</strain>
    </source>
</reference>
<dbReference type="InterPro" id="IPR012001">
    <property type="entry name" value="Thiamin_PyroP_enz_TPP-bd_dom"/>
</dbReference>
<evidence type="ECO:0000256" key="8">
    <source>
        <dbReference type="ARBA" id="ARBA00023239"/>
    </source>
</evidence>
<dbReference type="InterPro" id="IPR047214">
    <property type="entry name" value="TPP_PDC_IPDC"/>
</dbReference>
<dbReference type="FunFam" id="3.40.50.970:FF:000019">
    <property type="entry name" value="Pyruvate decarboxylase isozyme"/>
    <property type="match status" value="1"/>
</dbReference>
<keyword evidence="6 9" id="KW-0460">Magnesium</keyword>
<gene>
    <name evidence="14" type="ORF">ASAP_0691</name>
</gene>
<comment type="cofactor">
    <cofactor evidence="2">
        <name>thiamine diphosphate</name>
        <dbReference type="ChEBI" id="CHEBI:58937"/>
    </cofactor>
</comment>
<proteinExistence type="inferred from homology"/>
<keyword evidence="8 14" id="KW-0456">Lyase</keyword>
<feature type="binding site" evidence="9">
    <location>
        <position position="472"/>
    </location>
    <ligand>
        <name>Mg(2+)</name>
        <dbReference type="ChEBI" id="CHEBI:18420"/>
    </ligand>
</feature>
<dbReference type="InterPro" id="IPR011766">
    <property type="entry name" value="TPP_enzyme_TPP-bd"/>
</dbReference>
<dbReference type="EMBL" id="CBLX010000004">
    <property type="protein sequence ID" value="CDG38736.1"/>
    <property type="molecule type" value="Genomic_DNA"/>
</dbReference>
<dbReference type="AlphaFoldDB" id="A0A060QHN0"/>
<evidence type="ECO:0000256" key="3">
    <source>
        <dbReference type="ARBA" id="ARBA00007812"/>
    </source>
</evidence>
<accession>A0A060QHN0</accession>
<dbReference type="SUPFAM" id="SSF52518">
    <property type="entry name" value="Thiamin diphosphate-binding fold (THDP-binding)"/>
    <property type="match status" value="2"/>
</dbReference>
<dbReference type="CDD" id="cd02005">
    <property type="entry name" value="TPP_PDC_IPDC"/>
    <property type="match status" value="1"/>
</dbReference>
<dbReference type="Gene3D" id="3.40.50.970">
    <property type="match status" value="2"/>
</dbReference>
<dbReference type="GO" id="GO:0000287">
    <property type="term" value="F:magnesium ion binding"/>
    <property type="evidence" value="ECO:0007669"/>
    <property type="project" value="InterPro"/>
</dbReference>
<dbReference type="FunFam" id="3.40.50.970:FF:000024">
    <property type="entry name" value="Pyruvate decarboxylase isozyme"/>
    <property type="match status" value="1"/>
</dbReference>
<name>A0A060QHN0_9PROT</name>
<protein>
    <submittedName>
        <fullName evidence="14">Pyruvate decarboxylase Alpha-keto-acid decarboxylase</fullName>
        <ecNumber evidence="14">4.1.1.1</ecNumber>
    </submittedName>
</protein>
<dbReference type="Pfam" id="PF00205">
    <property type="entry name" value="TPP_enzyme_M"/>
    <property type="match status" value="1"/>
</dbReference>
<comment type="cofactor">
    <cofactor evidence="9">
        <name>Mg(2+)</name>
        <dbReference type="ChEBI" id="CHEBI:18420"/>
    </cofactor>
    <text evidence="9">Binds 1 Mg(2+) per subunit.</text>
</comment>
<comment type="caution">
    <text evidence="14">The sequence shown here is derived from an EMBL/GenBank/DDBJ whole genome shotgun (WGS) entry which is preliminary data.</text>
</comment>
<comment type="similarity">
    <text evidence="3 10">Belongs to the TPP enzyme family.</text>
</comment>